<proteinExistence type="predicted"/>
<dbReference type="AlphaFoldDB" id="A0A7X6IA02"/>
<dbReference type="Proteomes" id="UP000534783">
    <property type="component" value="Unassembled WGS sequence"/>
</dbReference>
<sequence length="145" mass="16187">MAEATYLKKKSDPRPIIPVEDLYIWNPILAEREDMEVYVPGQVSVSPVGLQPPSQENAIVIDPSDFQPGDSVKLSPEDELNTMTVDPNRIKAIVEAIGKLDPKKDYTKKTPQREAMPRVESIERLTGFKLEPGERDIALEAMKAA</sequence>
<evidence type="ECO:0000313" key="2">
    <source>
        <dbReference type="Proteomes" id="UP000534783"/>
    </source>
</evidence>
<name>A0A7X6IA02_9BACT</name>
<dbReference type="RefSeq" id="WP_168058178.1">
    <property type="nucleotide sequence ID" value="NZ_VTOW01000001.1"/>
</dbReference>
<comment type="caution">
    <text evidence="1">The sequence shown here is derived from an EMBL/GenBank/DDBJ whole genome shotgun (WGS) entry which is preliminary data.</text>
</comment>
<evidence type="ECO:0000313" key="1">
    <source>
        <dbReference type="EMBL" id="NKE69895.1"/>
    </source>
</evidence>
<organism evidence="1 2">
    <name type="scientific">Candidatus Manganitrophus noduliformans</name>
    <dbReference type="NCBI Taxonomy" id="2606439"/>
    <lineage>
        <taxon>Bacteria</taxon>
        <taxon>Pseudomonadati</taxon>
        <taxon>Nitrospirota</taxon>
        <taxon>Nitrospiria</taxon>
        <taxon>Candidatus Troglogloeales</taxon>
        <taxon>Candidatus Manganitrophaceae</taxon>
        <taxon>Candidatus Manganitrophus</taxon>
    </lineage>
</organism>
<dbReference type="EMBL" id="VTOW01000001">
    <property type="protein sequence ID" value="NKE69895.1"/>
    <property type="molecule type" value="Genomic_DNA"/>
</dbReference>
<protein>
    <submittedName>
        <fullName evidence="1">Uncharacterized protein</fullName>
    </submittedName>
</protein>
<accession>A0A7X6IA02</accession>
<gene>
    <name evidence="1" type="ORF">MNODULE_03925</name>
</gene>
<keyword evidence="2" id="KW-1185">Reference proteome</keyword>
<reference evidence="1 2" key="1">
    <citation type="journal article" date="2020" name="Nature">
        <title>Bacterial chemolithoautotrophy via manganese oxidation.</title>
        <authorList>
            <person name="Yu H."/>
            <person name="Leadbetter J.R."/>
        </authorList>
    </citation>
    <scope>NUCLEOTIDE SEQUENCE [LARGE SCALE GENOMIC DNA]</scope>
    <source>
        <strain evidence="1 2">Mn-1</strain>
    </source>
</reference>